<reference evidence="1 2" key="1">
    <citation type="journal article" date="2011" name="J. Bacteriol.">
        <title>Two new complete genome sequences offer insight into host and tissue specificity of plant pathogenic Xanthomonas spp.</title>
        <authorList>
            <person name="Bogdanove A.J."/>
            <person name="Koebnik R."/>
            <person name="Lu H."/>
            <person name="Furutani A."/>
            <person name="Angiuoli S.V."/>
            <person name="Patil P.B."/>
            <person name="Van Sluys M.A."/>
            <person name="Ryan R.P."/>
            <person name="Meyer D.F."/>
            <person name="Han S.W."/>
            <person name="Aparna G."/>
            <person name="Rajaram M."/>
            <person name="Delcher A.L."/>
            <person name="Phillippy A.M."/>
            <person name="Puiu D."/>
            <person name="Schatz M.C."/>
            <person name="Shumway M."/>
            <person name="Sommer D.D."/>
            <person name="Trapnell C."/>
            <person name="Benahmed F."/>
            <person name="Dimitrov G."/>
            <person name="Madupu R."/>
            <person name="Radune D."/>
            <person name="Sullivan S."/>
            <person name="Jha G."/>
            <person name="Ishihara H."/>
            <person name="Lee S.W."/>
            <person name="Pandey A."/>
            <person name="Sharma V."/>
            <person name="Sriariyanun M."/>
            <person name="Szurek B."/>
            <person name="Vera-Cruz C.M."/>
            <person name="Dorman K.S."/>
            <person name="Ronald P.C."/>
            <person name="Verdier V."/>
            <person name="Dow J.M."/>
            <person name="Sonti R.V."/>
            <person name="Tsuge S."/>
            <person name="Brendel V.P."/>
            <person name="Rabinowicz P.D."/>
            <person name="Leach J.E."/>
            <person name="White F.F."/>
            <person name="Salzberg S.L."/>
        </authorList>
    </citation>
    <scope>NUCLEOTIDE SEQUENCE [LARGE SCALE GENOMIC DNA]</scope>
    <source>
        <strain evidence="1 2">BLS256</strain>
    </source>
</reference>
<protein>
    <submittedName>
        <fullName evidence="1">Uncharacterized protein</fullName>
    </submittedName>
</protein>
<evidence type="ECO:0000313" key="1">
    <source>
        <dbReference type="EMBL" id="AEQ95924.1"/>
    </source>
</evidence>
<organism evidence="1 2">
    <name type="scientific">Xanthomonas oryzae pv. oryzicola (strain BLS256)</name>
    <dbReference type="NCBI Taxonomy" id="383407"/>
    <lineage>
        <taxon>Bacteria</taxon>
        <taxon>Pseudomonadati</taxon>
        <taxon>Pseudomonadota</taxon>
        <taxon>Gammaproteobacteria</taxon>
        <taxon>Lysobacterales</taxon>
        <taxon>Lysobacteraceae</taxon>
        <taxon>Xanthomonas</taxon>
    </lineage>
</organism>
<gene>
    <name evidence="1" type="ORF">XOC_1762</name>
</gene>
<proteinExistence type="predicted"/>
<name>G7T9S4_XANOB</name>
<evidence type="ECO:0000313" key="2">
    <source>
        <dbReference type="Proteomes" id="UP000008851"/>
    </source>
</evidence>
<dbReference type="KEGG" id="xor:XOC_1762"/>
<accession>G7T9S4</accession>
<dbReference type="AlphaFoldDB" id="G7T9S4"/>
<dbReference type="EMBL" id="CP003057">
    <property type="protein sequence ID" value="AEQ95924.1"/>
    <property type="molecule type" value="Genomic_DNA"/>
</dbReference>
<sequence>MDGWQRAYPRWRGCLRYSLGALRRCRRTLSAKLPADHYEIPSHHGRRA</sequence>
<dbReference type="Proteomes" id="UP000008851">
    <property type="component" value="Chromosome"/>
</dbReference>
<dbReference type="HOGENOM" id="CLU_3159374_0_0_6"/>